<comment type="caution">
    <text evidence="2">The sequence shown here is derived from an EMBL/GenBank/DDBJ whole genome shotgun (WGS) entry which is preliminary data.</text>
</comment>
<dbReference type="RefSeq" id="WP_210884571.1">
    <property type="nucleotide sequence ID" value="NZ_JAGPYQ010000001.1"/>
</dbReference>
<evidence type="ECO:0000313" key="2">
    <source>
        <dbReference type="EMBL" id="MBQ0850420.1"/>
    </source>
</evidence>
<keyword evidence="1" id="KW-1133">Transmembrane helix</keyword>
<keyword evidence="3" id="KW-1185">Reference proteome</keyword>
<protein>
    <submittedName>
        <fullName evidence="2">Uncharacterized protein</fullName>
    </submittedName>
</protein>
<evidence type="ECO:0000313" key="3">
    <source>
        <dbReference type="Proteomes" id="UP000677413"/>
    </source>
</evidence>
<dbReference type="AlphaFoldDB" id="A0A941B4J0"/>
<name>A0A941B4J0_9ACTN</name>
<dbReference type="Proteomes" id="UP000677413">
    <property type="component" value="Unassembled WGS sequence"/>
</dbReference>
<accession>A0A941B4J0</accession>
<organism evidence="2 3">
    <name type="scientific">Streptomyces liliiviolaceus</name>
    <dbReference type="NCBI Taxonomy" id="2823109"/>
    <lineage>
        <taxon>Bacteria</taxon>
        <taxon>Bacillati</taxon>
        <taxon>Actinomycetota</taxon>
        <taxon>Actinomycetes</taxon>
        <taxon>Kitasatosporales</taxon>
        <taxon>Streptomycetaceae</taxon>
        <taxon>Streptomyces</taxon>
    </lineage>
</organism>
<feature type="transmembrane region" description="Helical" evidence="1">
    <location>
        <begin position="20"/>
        <end position="42"/>
    </location>
</feature>
<gene>
    <name evidence="2" type="ORF">J8N05_19730</name>
</gene>
<keyword evidence="1" id="KW-0472">Membrane</keyword>
<reference evidence="2 3" key="1">
    <citation type="submission" date="2021-04" db="EMBL/GenBank/DDBJ databases">
        <authorList>
            <person name="Tang X."/>
            <person name="Zhou X."/>
            <person name="Chen X."/>
            <person name="Cernava T."/>
            <person name="Zhang C."/>
        </authorList>
    </citation>
    <scope>NUCLEOTIDE SEQUENCE [LARGE SCALE GENOMIC DNA]</scope>
    <source>
        <strain evidence="2 3">BH-SS-21</strain>
    </source>
</reference>
<sequence>MPSNTAHTPGASAPSVTDSPAPWLIGLPFGSAAHVVWLYYVVKEAEDGIRAVRVALERANGERDRPAREGPLAQAEPIEVQRILHDAVGHANLVPWP</sequence>
<evidence type="ECO:0000256" key="1">
    <source>
        <dbReference type="SAM" id="Phobius"/>
    </source>
</evidence>
<proteinExistence type="predicted"/>
<dbReference type="EMBL" id="JAGPYQ010000001">
    <property type="protein sequence ID" value="MBQ0850420.1"/>
    <property type="molecule type" value="Genomic_DNA"/>
</dbReference>
<keyword evidence="1" id="KW-0812">Transmembrane</keyword>